<evidence type="ECO:0000256" key="2">
    <source>
        <dbReference type="SAM" id="Phobius"/>
    </source>
</evidence>
<evidence type="ECO:0000256" key="1">
    <source>
        <dbReference type="SAM" id="MobiDB-lite"/>
    </source>
</evidence>
<accession>M3A136</accession>
<feature type="region of interest" description="Disordered" evidence="1">
    <location>
        <begin position="1633"/>
        <end position="1741"/>
    </location>
</feature>
<dbReference type="RefSeq" id="XP_007925423.1">
    <property type="nucleotide sequence ID" value="XM_007927232.1"/>
</dbReference>
<dbReference type="EMBL" id="KB446557">
    <property type="protein sequence ID" value="EME84864.1"/>
    <property type="molecule type" value="Genomic_DNA"/>
</dbReference>
<feature type="transmembrane region" description="Helical" evidence="2">
    <location>
        <begin position="1751"/>
        <end position="1772"/>
    </location>
</feature>
<protein>
    <submittedName>
        <fullName evidence="3">Uncharacterized protein</fullName>
    </submittedName>
</protein>
<dbReference type="Proteomes" id="UP000016932">
    <property type="component" value="Unassembled WGS sequence"/>
</dbReference>
<gene>
    <name evidence="3" type="ORF">MYCFIDRAFT_173767</name>
</gene>
<proteinExistence type="predicted"/>
<dbReference type="OrthoDB" id="10596928at2759"/>
<dbReference type="KEGG" id="pfj:MYCFIDRAFT_173767"/>
<keyword evidence="2" id="KW-0812">Transmembrane</keyword>
<dbReference type="STRING" id="383855.M3A136"/>
<evidence type="ECO:0000313" key="3">
    <source>
        <dbReference type="EMBL" id="EME84864.1"/>
    </source>
</evidence>
<feature type="compositionally biased region" description="Pro residues" evidence="1">
    <location>
        <begin position="1728"/>
        <end position="1739"/>
    </location>
</feature>
<organism evidence="3 4">
    <name type="scientific">Pseudocercospora fijiensis (strain CIRAD86)</name>
    <name type="common">Black leaf streak disease fungus</name>
    <name type="synonym">Mycosphaerella fijiensis</name>
    <dbReference type="NCBI Taxonomy" id="383855"/>
    <lineage>
        <taxon>Eukaryota</taxon>
        <taxon>Fungi</taxon>
        <taxon>Dikarya</taxon>
        <taxon>Ascomycota</taxon>
        <taxon>Pezizomycotina</taxon>
        <taxon>Dothideomycetes</taxon>
        <taxon>Dothideomycetidae</taxon>
        <taxon>Mycosphaerellales</taxon>
        <taxon>Mycosphaerellaceae</taxon>
        <taxon>Pseudocercospora</taxon>
    </lineage>
</organism>
<evidence type="ECO:0000313" key="4">
    <source>
        <dbReference type="Proteomes" id="UP000016932"/>
    </source>
</evidence>
<reference evidence="3 4" key="1">
    <citation type="journal article" date="2012" name="PLoS Pathog.">
        <title>Diverse lifestyles and strategies of plant pathogenesis encoded in the genomes of eighteen Dothideomycetes fungi.</title>
        <authorList>
            <person name="Ohm R.A."/>
            <person name="Feau N."/>
            <person name="Henrissat B."/>
            <person name="Schoch C.L."/>
            <person name="Horwitz B.A."/>
            <person name="Barry K.W."/>
            <person name="Condon B.J."/>
            <person name="Copeland A.C."/>
            <person name="Dhillon B."/>
            <person name="Glaser F."/>
            <person name="Hesse C.N."/>
            <person name="Kosti I."/>
            <person name="LaButti K."/>
            <person name="Lindquist E.A."/>
            <person name="Lucas S."/>
            <person name="Salamov A.A."/>
            <person name="Bradshaw R.E."/>
            <person name="Ciuffetti L."/>
            <person name="Hamelin R.C."/>
            <person name="Kema G.H.J."/>
            <person name="Lawrence C."/>
            <person name="Scott J.A."/>
            <person name="Spatafora J.W."/>
            <person name="Turgeon B.G."/>
            <person name="de Wit P.J.G.M."/>
            <person name="Zhong S."/>
            <person name="Goodwin S.B."/>
            <person name="Grigoriev I.V."/>
        </authorList>
    </citation>
    <scope>NUCLEOTIDE SEQUENCE [LARGE SCALE GENOMIC DNA]</scope>
    <source>
        <strain evidence="3 4">CIRAD86</strain>
    </source>
</reference>
<dbReference type="HOGENOM" id="CLU_238484_0_0_1"/>
<name>M3A136_PSEFD</name>
<sequence length="1785" mass="197833">MDCGWCLLHAPSPAWCFHMFTRDGTTWTHSKNAERDERGNHLLLVGGLGRLATQHASRSGRHPSGVPSSLARAHLRTCFTGGHDMSQWELMQWQSFAREHRRHDDRDRAALLAIRLSGVVPSSLMVTAPKSLIDVGAFVHTQPPYDLAPKSHTCRASRRLHGQSLLSATSYWSCQLVPSPEDTPQSKSARYLVLCCAVLCWPASHLGAVHSGGGMQTARLGMSDRPGNVRKFRPADRFPSHATSVILCQKHSVPEIILTVVATAQCARGKVTSLPRIVAVCHVTSEQWLPTHESPPETQIEHCCLVVEQCGLAAFVEEEGPVVPLGCNHACTRTSAPEIIDIPGTASILPYLSSNTFNAAPRRPGPSNATTTPNAGHLRRFEADEHLLALVYLLIPILGDVLATLVRPESIIIVEAFFHTPRSPSQRRRQRHNAEEDRGYLLIPMLTVFHAVKASLSPTRLRCLLNVVLLAASISHSKILHLPLSTNNTAKITLWSFSLHFIPHHQTVCHTQRELADTEVNTHKSIAITLKTFPTSLSPSLVSCEGKPLASATRQEPRRLLRAQTNLTDTNTTALCEGKPLCSASDASATRQEPRRLLRAQTNLTDANTTALCEGKPLCSASEATQTFESADEPHWRQYNSPLRRKAALQRLLSSSEKLGVQLPLQHLTKNISAHRYASATCFKSRHIKRLRFLRVKMTLPITEQIWQDAGLNSGTSLATGPALLLQNNTFYFFCQTLKALNKKEQVKNHRQQAKNYKNNVPRQLFTTLTKPLFDLASKTRPDFPKLPKLAIMHVHNRTNQELLRLLGMHVKFEVKKDYDESGTGVSAVVTVPQISPIPHYSEYTDNGPQGVKNTHHFLSQKAMQHRDGGLQFLEAVETYLIHNPQQSPLAQYFPVQQQLPQQQPPPQPIGSQAISFAVAAPNPPANVGVPQVSQPVPAAVNHPAQQVQLQQAIGSQAATFNTAAPNAHANFGASQANRYDEHSQRMMQFLGHSQPGWDQAEPFNYMAPNAPVNSGAAQPYQAAMLIPTQQMQAPQPDMGQADPAAMTLPSASMDQESLDFAAPPGCINLGVPQVYAGNAGMDFPPQDWQTPLSDMDQGAPFNSQTFLPYPPQGFDEVDEIAPLTDAELLAYQAQLPDQGAQFPAVDMSTTAHAGVEQDNQNLVEEAAWMSWDDEFQNNFAELAESFGIPDALEGLALDGSAMEQFAMPPQPQPSQAAQVTSPEPREAQEFGGDKTLEQTPPASVTEFPTPMFMDIGAEEDAFQSSSSIFDEFIDWDAPTWHFRGVLFNSPASSCRSQQLYDQALTTLMKVRPNICGRITSAACLSCKIAAPTPATAQIETITIWTHNQNQNQRTAGTNLTHAGGRFFTTTHLPWIILQIQLDLRTQQNQTMSQSSLMPEGASSLPCLPWISSQIQLDLSQQSEPSHVRPEHPLFAMARILDRLRQRSGSAAILRHTDRGRNHISCGMCSHGQRRAMIENRGGNECGKLCRHGFGWVGILMDCLLVFKLVGDGFWDMDWKGRRLDSCWREIEEGSLLVVKQRTAISHKKLSCEASRLAAGRRYTPPFSAILHLNWYWNSASYLLGHGVVVFLPNARRLQSNPLSSRLTVFLLIFLLPYPRHTVQESPPVFAHKCPSRQSKHNNTYQPPFSPSTCHVQRTTSTSHHMLNRITSLGKKRSPPRSFSVSRPAQPSSPYPGQELRSPTAFSAPDTPRSVHSTTGLLQDNANLPPPPQYNPQRPPARRREPLCERYLLFVVVIWAVAVTGWVVWLYVRKAWWYSKEWTSK</sequence>
<feature type="region of interest" description="Disordered" evidence="1">
    <location>
        <begin position="1207"/>
        <end position="1246"/>
    </location>
</feature>
<keyword evidence="4" id="KW-1185">Reference proteome</keyword>
<keyword evidence="2" id="KW-0472">Membrane</keyword>
<dbReference type="GeneID" id="19333054"/>
<dbReference type="VEuPathDB" id="FungiDB:MYCFIDRAFT_173767"/>
<keyword evidence="2" id="KW-1133">Transmembrane helix</keyword>
<feature type="compositionally biased region" description="Basic and acidic residues" evidence="1">
    <location>
        <begin position="1224"/>
        <end position="1237"/>
    </location>
</feature>
<feature type="compositionally biased region" description="Polar residues" evidence="1">
    <location>
        <begin position="1641"/>
        <end position="1671"/>
    </location>
</feature>
<feature type="compositionally biased region" description="Polar residues" evidence="1">
    <location>
        <begin position="1714"/>
        <end position="1726"/>
    </location>
</feature>